<reference evidence="1 2" key="1">
    <citation type="submission" date="2019-07" db="EMBL/GenBank/DDBJ databases">
        <title>New species of Amycolatopsis and Streptomyces.</title>
        <authorList>
            <person name="Duangmal K."/>
            <person name="Teo W.F.A."/>
            <person name="Lipun K."/>
        </authorList>
    </citation>
    <scope>NUCLEOTIDE SEQUENCE [LARGE SCALE GENOMIC DNA]</scope>
    <source>
        <strain evidence="1 2">NBRC 106415</strain>
    </source>
</reference>
<keyword evidence="2" id="KW-1185">Reference proteome</keyword>
<accession>A0A5N8XI96</accession>
<dbReference type="RefSeq" id="WP_152772703.1">
    <property type="nucleotide sequence ID" value="NZ_VJZC01000124.1"/>
</dbReference>
<dbReference type="Gene3D" id="3.20.180.10">
    <property type="entry name" value="PNP-oxidase-like"/>
    <property type="match status" value="1"/>
</dbReference>
<dbReference type="Proteomes" id="UP000400924">
    <property type="component" value="Unassembled WGS sequence"/>
</dbReference>
<protein>
    <submittedName>
        <fullName evidence="1">DUF2470 domain-containing protein</fullName>
    </submittedName>
</protein>
<sequence length="236" mass="25571">MSDQSDQDQPEEPTPAQRARSVLAAATSLTVTTPGHVIELIGLHSVDETGQLTLEDPTGGHVTAELAATSGQRLGAVVELTDVAPVAVRDRVRARVTLEGRLTSRNQDRLLFRPTAVALETADGTTHLEFDEFTAAEPDPLTAYEAKLLTHLDTAHTETVTVLSRLAPPRLLLSVTRVRAVRLDQYGLVLRLEHAHTHEDVRLLFAGPARTPNEAAAQIGLLSARAATHCARRTRR</sequence>
<gene>
    <name evidence="1" type="ORF">FNH08_19090</name>
</gene>
<dbReference type="AlphaFoldDB" id="A0A5N8XI96"/>
<organism evidence="1 2">
    <name type="scientific">Streptomyces spongiae</name>
    <dbReference type="NCBI Taxonomy" id="565072"/>
    <lineage>
        <taxon>Bacteria</taxon>
        <taxon>Bacillati</taxon>
        <taxon>Actinomycetota</taxon>
        <taxon>Actinomycetes</taxon>
        <taxon>Kitasatosporales</taxon>
        <taxon>Streptomycetaceae</taxon>
        <taxon>Streptomyces</taxon>
    </lineage>
</organism>
<dbReference type="EMBL" id="VJZC01000124">
    <property type="protein sequence ID" value="MPY59192.1"/>
    <property type="molecule type" value="Genomic_DNA"/>
</dbReference>
<proteinExistence type="predicted"/>
<comment type="caution">
    <text evidence="1">The sequence shown here is derived from an EMBL/GenBank/DDBJ whole genome shotgun (WGS) entry which is preliminary data.</text>
</comment>
<dbReference type="OrthoDB" id="3381348at2"/>
<name>A0A5N8XI96_9ACTN</name>
<evidence type="ECO:0000313" key="2">
    <source>
        <dbReference type="Proteomes" id="UP000400924"/>
    </source>
</evidence>
<dbReference type="InterPro" id="IPR037119">
    <property type="entry name" value="Haem_oxidase_HugZ-like_sf"/>
</dbReference>
<dbReference type="SUPFAM" id="SSF50475">
    <property type="entry name" value="FMN-binding split barrel"/>
    <property type="match status" value="1"/>
</dbReference>
<evidence type="ECO:0000313" key="1">
    <source>
        <dbReference type="EMBL" id="MPY59192.1"/>
    </source>
</evidence>